<sequence>MHQVISATTNPAKIQAILQAFEEIFGEGSCHITPVAVESGVPEQPFGSEETRAGARNRVDNAQRLHPQADFWVAIEAGIDDDATFSWVVIDNGVQRGEARSATLPLPAVILDRVRQGEALGPVMSQYTGIDEIGRKEAPLAYLPPEN</sequence>
<dbReference type="GO" id="GO:0103023">
    <property type="term" value="F:ITPase activity"/>
    <property type="evidence" value="ECO:0007669"/>
    <property type="project" value="UniProtKB-EC"/>
</dbReference>
<dbReference type="PANTHER" id="PTHR34699">
    <property type="match status" value="1"/>
</dbReference>
<evidence type="ECO:0000313" key="14">
    <source>
        <dbReference type="EMBL" id="SUG73870.1"/>
    </source>
</evidence>
<dbReference type="NCBIfam" id="NF003459">
    <property type="entry name" value="PRK05074.1"/>
    <property type="match status" value="1"/>
</dbReference>
<feature type="domain" description="Non-canonical purine NTP phosphatase/PRRC1" evidence="13">
    <location>
        <begin position="7"/>
        <end position="137"/>
    </location>
</feature>
<comment type="catalytic activity">
    <reaction evidence="10">
        <text>ITP + H2O = IDP + phosphate + H(+)</text>
        <dbReference type="Rhea" id="RHEA:28330"/>
        <dbReference type="ChEBI" id="CHEBI:15377"/>
        <dbReference type="ChEBI" id="CHEBI:15378"/>
        <dbReference type="ChEBI" id="CHEBI:43474"/>
        <dbReference type="ChEBI" id="CHEBI:58280"/>
        <dbReference type="ChEBI" id="CHEBI:61402"/>
        <dbReference type="EC" id="3.6.1.73"/>
    </reaction>
</comment>
<dbReference type="GO" id="GO:0009117">
    <property type="term" value="P:nucleotide metabolic process"/>
    <property type="evidence" value="ECO:0007669"/>
    <property type="project" value="UniProtKB-KW"/>
</dbReference>
<reference evidence="14 15" key="1">
    <citation type="submission" date="2018-06" db="EMBL/GenBank/DDBJ databases">
        <authorList>
            <consortium name="Pathogen Informatics"/>
            <person name="Doyle S."/>
        </authorList>
    </citation>
    <scope>NUCLEOTIDE SEQUENCE [LARGE SCALE GENOMIC DNA]</scope>
    <source>
        <strain evidence="14 15">NCTC5798</strain>
    </source>
</reference>
<dbReference type="PANTHER" id="PTHR34699:SF2">
    <property type="entry name" value="NON-CANONICAL PURINE NTP PHOSPHATASE_PRRC1 DOMAIN-CONTAINING PROTEIN"/>
    <property type="match status" value="1"/>
</dbReference>
<dbReference type="SUPFAM" id="SSF52972">
    <property type="entry name" value="ITPase-like"/>
    <property type="match status" value="1"/>
</dbReference>
<evidence type="ECO:0000256" key="5">
    <source>
        <dbReference type="ARBA" id="ARBA00022801"/>
    </source>
</evidence>
<comment type="similarity">
    <text evidence="12">Belongs to the YjjX NTPase family.</text>
</comment>
<dbReference type="GO" id="GO:0046872">
    <property type="term" value="F:metal ion binding"/>
    <property type="evidence" value="ECO:0007669"/>
    <property type="project" value="UniProtKB-KW"/>
</dbReference>
<dbReference type="InterPro" id="IPR050299">
    <property type="entry name" value="YjjX_NTPase"/>
</dbReference>
<dbReference type="NCBIfam" id="TIGR00258">
    <property type="entry name" value="inosine/xanthosine triphosphatase"/>
    <property type="match status" value="1"/>
</dbReference>
<dbReference type="GO" id="GO:0006772">
    <property type="term" value="P:thiamine metabolic process"/>
    <property type="evidence" value="ECO:0007669"/>
    <property type="project" value="TreeGrafter"/>
</dbReference>
<evidence type="ECO:0000256" key="9">
    <source>
        <dbReference type="ARBA" id="ARBA00038901"/>
    </source>
</evidence>
<dbReference type="Proteomes" id="UP000255534">
    <property type="component" value="Unassembled WGS sequence"/>
</dbReference>
<evidence type="ECO:0000259" key="13">
    <source>
        <dbReference type="Pfam" id="PF01931"/>
    </source>
</evidence>
<organism evidence="14 15">
    <name type="scientific">Salmonella enterica I</name>
    <dbReference type="NCBI Taxonomy" id="59201"/>
    <lineage>
        <taxon>Bacteria</taxon>
        <taxon>Pseudomonadati</taxon>
        <taxon>Pseudomonadota</taxon>
        <taxon>Gammaproteobacteria</taxon>
        <taxon>Enterobacterales</taxon>
        <taxon>Enterobacteriaceae</taxon>
        <taxon>Salmonella</taxon>
    </lineage>
</organism>
<keyword evidence="4" id="KW-0547">Nucleotide-binding</keyword>
<evidence type="ECO:0000256" key="1">
    <source>
        <dbReference type="ARBA" id="ARBA00001936"/>
    </source>
</evidence>
<name>A0A379V064_SALET</name>
<dbReference type="Gene3D" id="3.90.950.10">
    <property type="match status" value="1"/>
</dbReference>
<evidence type="ECO:0000256" key="7">
    <source>
        <dbReference type="ARBA" id="ARBA00023080"/>
    </source>
</evidence>
<evidence type="ECO:0000256" key="11">
    <source>
        <dbReference type="ARBA" id="ARBA00048781"/>
    </source>
</evidence>
<dbReference type="Pfam" id="PF01931">
    <property type="entry name" value="NTPase_I-T"/>
    <property type="match status" value="1"/>
</dbReference>
<evidence type="ECO:0000256" key="4">
    <source>
        <dbReference type="ARBA" id="ARBA00022741"/>
    </source>
</evidence>
<gene>
    <name evidence="14" type="primary">yjjX</name>
    <name evidence="14" type="ORF">NCTC5798_05163</name>
</gene>
<dbReference type="InterPro" id="IPR026533">
    <property type="entry name" value="NTPase/PRRC1"/>
</dbReference>
<evidence type="ECO:0000256" key="8">
    <source>
        <dbReference type="ARBA" id="ARBA00023211"/>
    </source>
</evidence>
<protein>
    <recommendedName>
        <fullName evidence="9">inosine/xanthosine triphosphatase</fullName>
        <ecNumber evidence="9">3.6.1.73</ecNumber>
    </recommendedName>
</protein>
<evidence type="ECO:0000256" key="3">
    <source>
        <dbReference type="ARBA" id="ARBA00022723"/>
    </source>
</evidence>
<comment type="catalytic activity">
    <reaction evidence="11">
        <text>XTP + H2O = XDP + phosphate + H(+)</text>
        <dbReference type="Rhea" id="RHEA:28406"/>
        <dbReference type="ChEBI" id="CHEBI:15377"/>
        <dbReference type="ChEBI" id="CHEBI:15378"/>
        <dbReference type="ChEBI" id="CHEBI:43474"/>
        <dbReference type="ChEBI" id="CHEBI:59884"/>
        <dbReference type="ChEBI" id="CHEBI:61314"/>
        <dbReference type="EC" id="3.6.1.73"/>
    </reaction>
</comment>
<comment type="cofactor">
    <cofactor evidence="2">
        <name>Mg(2+)</name>
        <dbReference type="ChEBI" id="CHEBI:18420"/>
    </cofactor>
</comment>
<keyword evidence="6" id="KW-0460">Magnesium</keyword>
<keyword evidence="8" id="KW-0464">Manganese</keyword>
<dbReference type="EC" id="3.6.1.73" evidence="9"/>
<evidence type="ECO:0000313" key="15">
    <source>
        <dbReference type="Proteomes" id="UP000255534"/>
    </source>
</evidence>
<dbReference type="AlphaFoldDB" id="A0A379V064"/>
<comment type="cofactor">
    <cofactor evidence="1">
        <name>Mn(2+)</name>
        <dbReference type="ChEBI" id="CHEBI:29035"/>
    </cofactor>
</comment>
<evidence type="ECO:0000256" key="12">
    <source>
        <dbReference type="ARBA" id="ARBA00060855"/>
    </source>
</evidence>
<dbReference type="EMBL" id="UGXK01000001">
    <property type="protein sequence ID" value="SUG73870.1"/>
    <property type="molecule type" value="Genomic_DNA"/>
</dbReference>
<evidence type="ECO:0000256" key="2">
    <source>
        <dbReference type="ARBA" id="ARBA00001946"/>
    </source>
</evidence>
<accession>A0A379V064</accession>
<evidence type="ECO:0000256" key="6">
    <source>
        <dbReference type="ARBA" id="ARBA00022842"/>
    </source>
</evidence>
<dbReference type="InterPro" id="IPR002786">
    <property type="entry name" value="Non_canon_purine_NTPase"/>
</dbReference>
<keyword evidence="5 14" id="KW-0378">Hydrolase</keyword>
<keyword evidence="7" id="KW-0546">Nucleotide metabolism</keyword>
<dbReference type="InterPro" id="IPR029001">
    <property type="entry name" value="ITPase-like_fam"/>
</dbReference>
<evidence type="ECO:0000256" key="10">
    <source>
        <dbReference type="ARBA" id="ARBA00048174"/>
    </source>
</evidence>
<dbReference type="FunFam" id="3.90.950.10:FF:000002">
    <property type="entry name" value="Inosine/xanthosine triphosphatase"/>
    <property type="match status" value="1"/>
</dbReference>
<proteinExistence type="inferred from homology"/>
<dbReference type="GO" id="GO:0000166">
    <property type="term" value="F:nucleotide binding"/>
    <property type="evidence" value="ECO:0007669"/>
    <property type="project" value="UniProtKB-KW"/>
</dbReference>
<keyword evidence="3" id="KW-0479">Metal-binding</keyword>